<dbReference type="EMBL" id="BEYU01000019">
    <property type="protein sequence ID" value="GBG26078.1"/>
    <property type="molecule type" value="Genomic_DNA"/>
</dbReference>
<comment type="caution">
    <text evidence="2">The sequence shown here is derived from an EMBL/GenBank/DDBJ whole genome shotgun (WGS) entry which is preliminary data.</text>
</comment>
<gene>
    <name evidence="2" type="ORF">FCC1311_022982</name>
</gene>
<accession>A0A2R5G8H2</accession>
<proteinExistence type="predicted"/>
<keyword evidence="1" id="KW-0812">Transmembrane</keyword>
<evidence type="ECO:0000313" key="2">
    <source>
        <dbReference type="EMBL" id="GBG26078.1"/>
    </source>
</evidence>
<evidence type="ECO:0000256" key="1">
    <source>
        <dbReference type="SAM" id="Phobius"/>
    </source>
</evidence>
<keyword evidence="3" id="KW-1185">Reference proteome</keyword>
<dbReference type="Proteomes" id="UP000241890">
    <property type="component" value="Unassembled WGS sequence"/>
</dbReference>
<reference evidence="2 3" key="1">
    <citation type="submission" date="2017-12" db="EMBL/GenBank/DDBJ databases">
        <title>Sequencing, de novo assembly and annotation of complete genome of a new Thraustochytrid species, strain FCC1311.</title>
        <authorList>
            <person name="Sedici K."/>
            <person name="Godart F."/>
            <person name="Aiese Cigliano R."/>
            <person name="Sanseverino W."/>
            <person name="Barakat M."/>
            <person name="Ortet P."/>
            <person name="Marechal E."/>
            <person name="Cagnac O."/>
            <person name="Amato A."/>
        </authorList>
    </citation>
    <scope>NUCLEOTIDE SEQUENCE [LARGE SCALE GENOMIC DNA]</scope>
</reference>
<sequence length="210" mass="22503">MGKQIENVTVAVTADNFAAVERELDAPLDEDDEANRERRCKHLPQLSEKQARVIIAVLAVLLGITLLAGLLYERPVEIGLSQSGLDNVNVTMNTTDGTILMRGDLDAIVTNRNFVSLQASNVNVTLTKLDASVSAVQLGPVKLPMRGSTIVPLSFQAVFNAADTSLALAAISNECFYGATSFDVDGTVDIKHPLASGSYSFSFEDQVVEC</sequence>
<feature type="transmembrane region" description="Helical" evidence="1">
    <location>
        <begin position="53"/>
        <end position="72"/>
    </location>
</feature>
<keyword evidence="1" id="KW-1133">Transmembrane helix</keyword>
<evidence type="ECO:0000313" key="3">
    <source>
        <dbReference type="Proteomes" id="UP000241890"/>
    </source>
</evidence>
<organism evidence="2 3">
    <name type="scientific">Hondaea fermentalgiana</name>
    <dbReference type="NCBI Taxonomy" id="2315210"/>
    <lineage>
        <taxon>Eukaryota</taxon>
        <taxon>Sar</taxon>
        <taxon>Stramenopiles</taxon>
        <taxon>Bigyra</taxon>
        <taxon>Labyrinthulomycetes</taxon>
        <taxon>Thraustochytrida</taxon>
        <taxon>Thraustochytriidae</taxon>
        <taxon>Hondaea</taxon>
    </lineage>
</organism>
<name>A0A2R5G8H2_9STRA</name>
<dbReference type="AlphaFoldDB" id="A0A2R5G8H2"/>
<protein>
    <recommendedName>
        <fullName evidence="4">Late embryogenesis abundant protein LEA-2 subgroup domain-containing protein</fullName>
    </recommendedName>
</protein>
<evidence type="ECO:0008006" key="4">
    <source>
        <dbReference type="Google" id="ProtNLM"/>
    </source>
</evidence>
<keyword evidence="1" id="KW-0472">Membrane</keyword>
<dbReference type="InParanoid" id="A0A2R5G8H2"/>